<reference evidence="2 3" key="1">
    <citation type="journal article" date="2018" name="Sci. Rep.">
        <title>Genomic signatures of local adaptation to the degree of environmental predictability in rotifers.</title>
        <authorList>
            <person name="Franch-Gras L."/>
            <person name="Hahn C."/>
            <person name="Garcia-Roger E.M."/>
            <person name="Carmona M.J."/>
            <person name="Serra M."/>
            <person name="Gomez A."/>
        </authorList>
    </citation>
    <scope>NUCLEOTIDE SEQUENCE [LARGE SCALE GENOMIC DNA]</scope>
    <source>
        <strain evidence="2">HYR1</strain>
    </source>
</reference>
<gene>
    <name evidence="2" type="ORF">BpHYR1_015647</name>
</gene>
<proteinExistence type="predicted"/>
<evidence type="ECO:0000313" key="2">
    <source>
        <dbReference type="EMBL" id="RNA00906.1"/>
    </source>
</evidence>
<protein>
    <recommendedName>
        <fullName evidence="1">NOL9 N-terminal domain-containing protein</fullName>
    </recommendedName>
</protein>
<dbReference type="InterPro" id="IPR057573">
    <property type="entry name" value="NOL9_N"/>
</dbReference>
<dbReference type="Pfam" id="PF24419">
    <property type="entry name" value="Cupin_NOL9"/>
    <property type="match status" value="1"/>
</dbReference>
<evidence type="ECO:0000313" key="3">
    <source>
        <dbReference type="Proteomes" id="UP000276133"/>
    </source>
</evidence>
<organism evidence="2 3">
    <name type="scientific">Brachionus plicatilis</name>
    <name type="common">Marine rotifer</name>
    <name type="synonym">Brachionus muelleri</name>
    <dbReference type="NCBI Taxonomy" id="10195"/>
    <lineage>
        <taxon>Eukaryota</taxon>
        <taxon>Metazoa</taxon>
        <taxon>Spiralia</taxon>
        <taxon>Gnathifera</taxon>
        <taxon>Rotifera</taxon>
        <taxon>Eurotatoria</taxon>
        <taxon>Monogononta</taxon>
        <taxon>Pseudotrocha</taxon>
        <taxon>Ploima</taxon>
        <taxon>Brachionidae</taxon>
        <taxon>Brachionus</taxon>
    </lineage>
</organism>
<comment type="caution">
    <text evidence="2">The sequence shown here is derived from an EMBL/GenBank/DDBJ whole genome shotgun (WGS) entry which is preliminary data.</text>
</comment>
<dbReference type="AlphaFoldDB" id="A0A3M7PP57"/>
<dbReference type="Proteomes" id="UP000276133">
    <property type="component" value="Unassembled WGS sequence"/>
</dbReference>
<name>A0A3M7PP57_BRAPC</name>
<sequence length="264" mass="30254">MNLLKLAYCLIWSKSFTTVKTKNNDLKHCQVYSEFIESHNIDDDFQIKKPKLNDQSFGTSKLVENQEQKEANISDSFIGVNSFNCDNFFAELANFGLLIVCLEGNSDFAKNNFSFKGRCSINLLCGCIQINGFKIDTTQDKWHDVFSPESNSYLTIINKQENNSNLSVPYPNILSKIQIICQTAIDSSIEEKIRDFLNIYQTKIDSNELAKDNISMCNIMNKFGIFPIPDQYFHGIHLENENEKEVVREVLAESRKNSEAILQK</sequence>
<evidence type="ECO:0000259" key="1">
    <source>
        <dbReference type="Pfam" id="PF24419"/>
    </source>
</evidence>
<dbReference type="EMBL" id="REGN01009558">
    <property type="protein sequence ID" value="RNA00906.1"/>
    <property type="molecule type" value="Genomic_DNA"/>
</dbReference>
<keyword evidence="3" id="KW-1185">Reference proteome</keyword>
<accession>A0A3M7PP57</accession>
<feature type="domain" description="NOL9 N-terminal" evidence="1">
    <location>
        <begin position="110"/>
        <end position="172"/>
    </location>
</feature>